<gene>
    <name evidence="1" type="ORF">BRARA_K01732</name>
</gene>
<name>A0A397L4U4_BRACM</name>
<dbReference type="Proteomes" id="UP000264353">
    <property type="component" value="Unassembled WGS sequence"/>
</dbReference>
<sequence length="120" mass="14350">MVWYGYCDDEPDTFISFDLFTDTQHNLKNPNFSFVFDFELVYRRAPKPNSDSDSDEDLCNLETRILRQTHEFDRDWLIGGDREQIQANVFQILEMIQVPSYSDIVYTLTFKIFDLKKRES</sequence>
<evidence type="ECO:0000313" key="1">
    <source>
        <dbReference type="EMBL" id="RIA04071.1"/>
    </source>
</evidence>
<dbReference type="AlphaFoldDB" id="A0A397L4U4"/>
<accession>A0A397L4U4</accession>
<organism evidence="1">
    <name type="scientific">Brassica campestris</name>
    <name type="common">Field mustard</name>
    <dbReference type="NCBI Taxonomy" id="3711"/>
    <lineage>
        <taxon>Eukaryota</taxon>
        <taxon>Viridiplantae</taxon>
        <taxon>Streptophyta</taxon>
        <taxon>Embryophyta</taxon>
        <taxon>Tracheophyta</taxon>
        <taxon>Spermatophyta</taxon>
        <taxon>Magnoliopsida</taxon>
        <taxon>eudicotyledons</taxon>
        <taxon>Gunneridae</taxon>
        <taxon>Pentapetalae</taxon>
        <taxon>rosids</taxon>
        <taxon>malvids</taxon>
        <taxon>Brassicales</taxon>
        <taxon>Brassicaceae</taxon>
        <taxon>Brassiceae</taxon>
        <taxon>Brassica</taxon>
    </lineage>
</organism>
<feature type="non-terminal residue" evidence="1">
    <location>
        <position position="120"/>
    </location>
</feature>
<dbReference type="EMBL" id="KZ868724">
    <property type="protein sequence ID" value="RIA04071.1"/>
    <property type="molecule type" value="Genomic_DNA"/>
</dbReference>
<proteinExistence type="predicted"/>
<reference evidence="1" key="1">
    <citation type="submission" date="2018-06" db="EMBL/GenBank/DDBJ databases">
        <title>WGS assembly of Brassica rapa FPsc.</title>
        <authorList>
            <person name="Bowman J."/>
            <person name="Kohchi T."/>
            <person name="Yamato K."/>
            <person name="Jenkins J."/>
            <person name="Shu S."/>
            <person name="Ishizaki K."/>
            <person name="Yamaoka S."/>
            <person name="Nishihama R."/>
            <person name="Nakamura Y."/>
            <person name="Berger F."/>
            <person name="Adam C."/>
            <person name="Aki S."/>
            <person name="Althoff F."/>
            <person name="Araki T."/>
            <person name="Arteaga-Vazquez M."/>
            <person name="Balasubrmanian S."/>
            <person name="Bauer D."/>
            <person name="Boehm C."/>
            <person name="Briginshaw L."/>
            <person name="Caballero-Perez J."/>
            <person name="Catarino B."/>
            <person name="Chen F."/>
            <person name="Chiyoda S."/>
            <person name="Chovatia M."/>
            <person name="Davies K."/>
            <person name="Delmans M."/>
            <person name="Demura T."/>
            <person name="Dierschke T."/>
            <person name="Dolan L."/>
            <person name="Dorantes-Acosta A."/>
            <person name="Eklund D."/>
            <person name="Florent S."/>
            <person name="Flores-Sandoval E."/>
            <person name="Fujiyama A."/>
            <person name="Fukuzawa H."/>
            <person name="Galik B."/>
            <person name="Grimanelli D."/>
            <person name="Grimwood J."/>
            <person name="Grossniklaus U."/>
            <person name="Hamada T."/>
            <person name="Haseloff J."/>
            <person name="Hetherington A."/>
            <person name="Higo A."/>
            <person name="Hirakawa Y."/>
            <person name="Hundley H."/>
            <person name="Ikeda Y."/>
            <person name="Inoue K."/>
            <person name="Inoue S."/>
            <person name="Ishida S."/>
            <person name="Jia Q."/>
            <person name="Kakita M."/>
            <person name="Kanazawa T."/>
            <person name="Kawai Y."/>
            <person name="Kawashima T."/>
            <person name="Kennedy M."/>
            <person name="Kinose K."/>
            <person name="Kinoshita T."/>
            <person name="Kohara Y."/>
            <person name="Koide E."/>
            <person name="Komatsu K."/>
            <person name="Kopischke S."/>
            <person name="Kubo M."/>
            <person name="Kyozuka J."/>
            <person name="Lagercrantz U."/>
            <person name="Lin S."/>
            <person name="Lindquist E."/>
            <person name="Lipzen A."/>
            <person name="Lu C."/>
            <person name="Luna E."/>
            <person name="Martienssen R."/>
            <person name="Minamino N."/>
            <person name="Mizutani M."/>
            <person name="Mizutani M."/>
            <person name="Mochizuki N."/>
            <person name="Monte I."/>
            <person name="Mosher R."/>
            <person name="Nagasaki H."/>
            <person name="Nakagami H."/>
            <person name="Naramoto S."/>
            <person name="Nishitani K."/>
            <person name="Ohtani M."/>
            <person name="Okamoto T."/>
            <person name="Okumura M."/>
            <person name="Phillips J."/>
            <person name="Pollak B."/>
            <person name="Reinders A."/>
            <person name="Roevekamp M."/>
            <person name="Sano R."/>
            <person name="Sawa S."/>
            <person name="Schmid M."/>
            <person name="Shirakawa M."/>
            <person name="Solano R."/>
            <person name="Spunde A."/>
            <person name="Suetsugu N."/>
            <person name="Sugano S."/>
            <person name="Sugiyama A."/>
            <person name="Sun R."/>
            <person name="Suzuki Y."/>
            <person name="Takenaka M."/>
            <person name="Takezawa D."/>
            <person name="Tomogane H."/>
            <person name="Tsuzuki M."/>
            <person name="Ueda T."/>
            <person name="Umeda M."/>
            <person name="Ward J."/>
            <person name="Watanabe Y."/>
            <person name="Yazaki K."/>
            <person name="Yokoyama R."/>
            <person name="Yoshitake Y."/>
            <person name="Yotsui I."/>
            <person name="Zachgo S."/>
            <person name="Schmutz J."/>
        </authorList>
    </citation>
    <scope>NUCLEOTIDE SEQUENCE [LARGE SCALE GENOMIC DNA]</scope>
</reference>
<protein>
    <submittedName>
        <fullName evidence="1">Uncharacterized protein</fullName>
    </submittedName>
</protein>